<evidence type="ECO:0000313" key="8">
    <source>
        <dbReference type="EMBL" id="KAH3692163.1"/>
    </source>
</evidence>
<dbReference type="PANTHER" id="PTHR12191:SF21">
    <property type="entry name" value="ZINC TRANSPORTER ZIP4"/>
    <property type="match status" value="1"/>
</dbReference>
<feature type="transmembrane region" description="Helical" evidence="6">
    <location>
        <begin position="292"/>
        <end position="313"/>
    </location>
</feature>
<evidence type="ECO:0000256" key="6">
    <source>
        <dbReference type="SAM" id="Phobius"/>
    </source>
</evidence>
<dbReference type="GO" id="GO:0071578">
    <property type="term" value="P:zinc ion import across plasma membrane"/>
    <property type="evidence" value="ECO:0007669"/>
    <property type="project" value="TreeGrafter"/>
</dbReference>
<keyword evidence="9" id="KW-1185">Reference proteome</keyword>
<reference evidence="8" key="2">
    <citation type="submission" date="2020-11" db="EMBL/GenBank/DDBJ databases">
        <authorList>
            <person name="McCartney M.A."/>
            <person name="Auch B."/>
            <person name="Kono T."/>
            <person name="Mallez S."/>
            <person name="Becker A."/>
            <person name="Gohl D.M."/>
            <person name="Silverstein K.A.T."/>
            <person name="Koren S."/>
            <person name="Bechman K.B."/>
            <person name="Herman A."/>
            <person name="Abrahante J.E."/>
            <person name="Garbe J."/>
        </authorList>
    </citation>
    <scope>NUCLEOTIDE SEQUENCE</scope>
    <source>
        <strain evidence="8">Duluth1</strain>
        <tissue evidence="8">Whole animal</tissue>
    </source>
</reference>
<dbReference type="InterPro" id="IPR003689">
    <property type="entry name" value="ZIP"/>
</dbReference>
<organism evidence="8 9">
    <name type="scientific">Dreissena polymorpha</name>
    <name type="common">Zebra mussel</name>
    <name type="synonym">Mytilus polymorpha</name>
    <dbReference type="NCBI Taxonomy" id="45954"/>
    <lineage>
        <taxon>Eukaryota</taxon>
        <taxon>Metazoa</taxon>
        <taxon>Spiralia</taxon>
        <taxon>Lophotrochozoa</taxon>
        <taxon>Mollusca</taxon>
        <taxon>Bivalvia</taxon>
        <taxon>Autobranchia</taxon>
        <taxon>Heteroconchia</taxon>
        <taxon>Euheterodonta</taxon>
        <taxon>Imparidentia</taxon>
        <taxon>Neoheterodontei</taxon>
        <taxon>Myida</taxon>
        <taxon>Dreissenoidea</taxon>
        <taxon>Dreissenidae</taxon>
        <taxon>Dreissena</taxon>
    </lineage>
</organism>
<dbReference type="EMBL" id="JAIWYP010000025">
    <property type="protein sequence ID" value="KAH3692163.1"/>
    <property type="molecule type" value="Genomic_DNA"/>
</dbReference>
<protein>
    <recommendedName>
        <fullName evidence="7">Zinc transporter ZIP4/12 EF-hand domain-containing protein</fullName>
    </recommendedName>
</protein>
<feature type="domain" description="Zinc transporter ZIP4/12 EF-hand" evidence="7">
    <location>
        <begin position="81"/>
        <end position="192"/>
    </location>
</feature>
<dbReference type="InterPro" id="IPR049406">
    <property type="entry name" value="ZIP4_12_EF-hand"/>
</dbReference>
<feature type="transmembrane region" description="Helical" evidence="6">
    <location>
        <begin position="508"/>
        <end position="531"/>
    </location>
</feature>
<name>A0A9D4BEW2_DREPO</name>
<evidence type="ECO:0000256" key="3">
    <source>
        <dbReference type="ARBA" id="ARBA00022692"/>
    </source>
</evidence>
<evidence type="ECO:0000256" key="4">
    <source>
        <dbReference type="ARBA" id="ARBA00022989"/>
    </source>
</evidence>
<evidence type="ECO:0000313" key="9">
    <source>
        <dbReference type="Proteomes" id="UP000828390"/>
    </source>
</evidence>
<dbReference type="PANTHER" id="PTHR12191">
    <property type="entry name" value="SOLUTE CARRIER FAMILY 39"/>
    <property type="match status" value="1"/>
</dbReference>
<dbReference type="InterPro" id="IPR050799">
    <property type="entry name" value="ZIP_Transporter"/>
</dbReference>
<evidence type="ECO:0000256" key="1">
    <source>
        <dbReference type="ARBA" id="ARBA00004141"/>
    </source>
</evidence>
<sequence>MKWPNDGDIAAVAASAANDDDDYFVVRFQCISADILYDQLGMDVDTPLNAAYVGDLSALIVYHILMGSEISRQCRLLPRENYFTKSVFKQLSDDDVIDYEDFQELLLKLKIGKAIMSQMTQMVDAHGHGHSHRKKRAAVDPQNLTTQQFWNDRCYSGDQLLSVFKVPKTGNITLGRFKDICPSLVQQQLTDACKKRARGSKNKGDPPTDLERYGYGTIANILCCLCSLTGVVVLPCASKAVYRILIATFVGLAVSTLSSDALLHLLPMAFGVHGHEEDDEDDDHAHAHSEAHFAPFLGYSLIALGGIYVFYLFEKIMSMYSGHGRSHEEDDPVEMVMGYGGSYPSNGNKHSHGNGFGSNVTLPRYDEGHQEERPKSKMSFIDMPPIAIMVVIGDAIHNFADGLAIGAAFTESNSLGISTSIAIFCHEFPHELGDFAILLTSGLSFRRALLFNFLSSLTAMIGLYVGLAVSTDPSVRNWIFAVTAGLFLYISLVDMLPQLLEKRKEKPLTNFIFNNVGIFIGLAIMLLLAVFEEQIRGIGGTA</sequence>
<evidence type="ECO:0000256" key="2">
    <source>
        <dbReference type="ARBA" id="ARBA00006939"/>
    </source>
</evidence>
<dbReference type="AlphaFoldDB" id="A0A9D4BEW2"/>
<keyword evidence="3 6" id="KW-0812">Transmembrane</keyword>
<proteinExistence type="inferred from homology"/>
<comment type="subcellular location">
    <subcellularLocation>
        <location evidence="1">Membrane</location>
        <topology evidence="1">Multi-pass membrane protein</topology>
    </subcellularLocation>
</comment>
<dbReference type="GO" id="GO:0030003">
    <property type="term" value="P:intracellular monoatomic cation homeostasis"/>
    <property type="evidence" value="ECO:0007669"/>
    <property type="project" value="TreeGrafter"/>
</dbReference>
<dbReference type="GO" id="GO:0005886">
    <property type="term" value="C:plasma membrane"/>
    <property type="evidence" value="ECO:0007669"/>
    <property type="project" value="TreeGrafter"/>
</dbReference>
<keyword evidence="5 6" id="KW-0472">Membrane</keyword>
<evidence type="ECO:0000256" key="5">
    <source>
        <dbReference type="ARBA" id="ARBA00023136"/>
    </source>
</evidence>
<dbReference type="Proteomes" id="UP000828390">
    <property type="component" value="Unassembled WGS sequence"/>
</dbReference>
<feature type="transmembrane region" description="Helical" evidence="6">
    <location>
        <begin position="244"/>
        <end position="272"/>
    </location>
</feature>
<dbReference type="GO" id="GO:0005385">
    <property type="term" value="F:zinc ion transmembrane transporter activity"/>
    <property type="evidence" value="ECO:0007669"/>
    <property type="project" value="TreeGrafter"/>
</dbReference>
<feature type="transmembrane region" description="Helical" evidence="6">
    <location>
        <begin position="213"/>
        <end position="237"/>
    </location>
</feature>
<dbReference type="Pfam" id="PF21116">
    <property type="entry name" value="EF-hand_Zip"/>
    <property type="match status" value="1"/>
</dbReference>
<reference evidence="8" key="1">
    <citation type="journal article" date="2019" name="bioRxiv">
        <title>The Genome of the Zebra Mussel, Dreissena polymorpha: A Resource for Invasive Species Research.</title>
        <authorList>
            <person name="McCartney M.A."/>
            <person name="Auch B."/>
            <person name="Kono T."/>
            <person name="Mallez S."/>
            <person name="Zhang Y."/>
            <person name="Obille A."/>
            <person name="Becker A."/>
            <person name="Abrahante J.E."/>
            <person name="Garbe J."/>
            <person name="Badalamenti J.P."/>
            <person name="Herman A."/>
            <person name="Mangelson H."/>
            <person name="Liachko I."/>
            <person name="Sullivan S."/>
            <person name="Sone E.D."/>
            <person name="Koren S."/>
            <person name="Silverstein K.A.T."/>
            <person name="Beckman K.B."/>
            <person name="Gohl D.M."/>
        </authorList>
    </citation>
    <scope>NUCLEOTIDE SEQUENCE</scope>
    <source>
        <strain evidence="8">Duluth1</strain>
        <tissue evidence="8">Whole animal</tissue>
    </source>
</reference>
<gene>
    <name evidence="8" type="ORF">DPMN_193975</name>
</gene>
<evidence type="ECO:0000259" key="7">
    <source>
        <dbReference type="Pfam" id="PF21116"/>
    </source>
</evidence>
<comment type="similarity">
    <text evidence="2">Belongs to the ZIP transporter (TC 2.A.5) family.</text>
</comment>
<feature type="transmembrane region" description="Helical" evidence="6">
    <location>
        <begin position="475"/>
        <end position="496"/>
    </location>
</feature>
<dbReference type="GO" id="GO:0140410">
    <property type="term" value="F:monoatomic cation:bicarbonate symporter activity"/>
    <property type="evidence" value="ECO:0007669"/>
    <property type="project" value="TreeGrafter"/>
</dbReference>
<dbReference type="Pfam" id="PF02535">
    <property type="entry name" value="Zip"/>
    <property type="match status" value="1"/>
</dbReference>
<comment type="caution">
    <text evidence="8">The sequence shown here is derived from an EMBL/GenBank/DDBJ whole genome shotgun (WGS) entry which is preliminary data.</text>
</comment>
<keyword evidence="4 6" id="KW-1133">Transmembrane helix</keyword>
<accession>A0A9D4BEW2</accession>
<feature type="transmembrane region" description="Helical" evidence="6">
    <location>
        <begin position="449"/>
        <end position="469"/>
    </location>
</feature>